<feature type="domain" description="Isocitrate dehydrogenase kinase/phosphatase (AceK) regulatory" evidence="1">
    <location>
        <begin position="5"/>
        <end position="74"/>
    </location>
</feature>
<proteinExistence type="predicted"/>
<evidence type="ECO:0000313" key="2">
    <source>
        <dbReference type="EMBL" id="STW10032.1"/>
    </source>
</evidence>
<dbReference type="InterPro" id="IPR046854">
    <property type="entry name" value="AceK_regulatory"/>
</dbReference>
<dbReference type="AlphaFoldDB" id="A0A7H4PC67"/>
<dbReference type="GO" id="GO:0006006">
    <property type="term" value="P:glucose metabolic process"/>
    <property type="evidence" value="ECO:0007669"/>
    <property type="project" value="InterPro"/>
</dbReference>
<protein>
    <submittedName>
        <fullName evidence="2">Isocitrate dehydrogenase phosphatase</fullName>
        <ecNumber evidence="2">2.7.11.5</ecNumber>
    </submittedName>
</protein>
<sequence>MLSRSHLQVANELFYRNKAAWLVGKLVTPMATLPFLLPIHRSDEGELFVDACLTTHAEASIVFGFARSYFMVLRAAARRAG</sequence>
<gene>
    <name evidence="2" type="primary">aceK_3</name>
    <name evidence="2" type="ORF">NCTC9149_06541</name>
</gene>
<dbReference type="PANTHER" id="PTHR39559:SF1">
    <property type="entry name" value="ISOCITRATE DEHYDROGENASE KINASE_PHOSPHATASE"/>
    <property type="match status" value="1"/>
</dbReference>
<comment type="caution">
    <text evidence="2">The sequence shown here is derived from an EMBL/GenBank/DDBJ whole genome shotgun (WGS) entry which is preliminary data.</text>
</comment>
<dbReference type="GO" id="GO:0005737">
    <property type="term" value="C:cytoplasm"/>
    <property type="evidence" value="ECO:0007669"/>
    <property type="project" value="InterPro"/>
</dbReference>
<dbReference type="EC" id="2.7.11.5" evidence="2"/>
<evidence type="ECO:0000259" key="1">
    <source>
        <dbReference type="Pfam" id="PF20423"/>
    </source>
</evidence>
<dbReference type="GO" id="GO:0004721">
    <property type="term" value="F:phosphoprotein phosphatase activity"/>
    <property type="evidence" value="ECO:0007669"/>
    <property type="project" value="TreeGrafter"/>
</dbReference>
<name>A0A7H4PC67_9ENTR</name>
<keyword evidence="2" id="KW-0808">Transferase</keyword>
<evidence type="ECO:0000313" key="3">
    <source>
        <dbReference type="Proteomes" id="UP000254571"/>
    </source>
</evidence>
<dbReference type="EMBL" id="UGMX01000002">
    <property type="protein sequence ID" value="STW10032.1"/>
    <property type="molecule type" value="Genomic_DNA"/>
</dbReference>
<dbReference type="GO" id="GO:0005524">
    <property type="term" value="F:ATP binding"/>
    <property type="evidence" value="ECO:0007669"/>
    <property type="project" value="TreeGrafter"/>
</dbReference>
<dbReference type="Proteomes" id="UP000254571">
    <property type="component" value="Unassembled WGS sequence"/>
</dbReference>
<dbReference type="InterPro" id="IPR010452">
    <property type="entry name" value="Isocitrate_DH_AceK"/>
</dbReference>
<dbReference type="GO" id="GO:0016208">
    <property type="term" value="F:AMP binding"/>
    <property type="evidence" value="ECO:0007669"/>
    <property type="project" value="TreeGrafter"/>
</dbReference>
<dbReference type="Pfam" id="PF20423">
    <property type="entry name" value="AceK_regulatory"/>
    <property type="match status" value="1"/>
</dbReference>
<dbReference type="GO" id="GO:0008772">
    <property type="term" value="F:[isocitrate dehydrogenase (NADP+)] kinase activity"/>
    <property type="evidence" value="ECO:0007669"/>
    <property type="project" value="UniProtKB-EC"/>
</dbReference>
<accession>A0A7H4PC67</accession>
<organism evidence="2 3">
    <name type="scientific">Klebsiella grimontii</name>
    <dbReference type="NCBI Taxonomy" id="2058152"/>
    <lineage>
        <taxon>Bacteria</taxon>
        <taxon>Pseudomonadati</taxon>
        <taxon>Pseudomonadota</taxon>
        <taxon>Gammaproteobacteria</taxon>
        <taxon>Enterobacterales</taxon>
        <taxon>Enterobacteriaceae</taxon>
        <taxon>Klebsiella/Raoultella group</taxon>
        <taxon>Klebsiella</taxon>
    </lineage>
</organism>
<dbReference type="PANTHER" id="PTHR39559">
    <property type="match status" value="1"/>
</dbReference>
<reference evidence="2 3" key="1">
    <citation type="submission" date="2018-06" db="EMBL/GenBank/DDBJ databases">
        <authorList>
            <consortium name="Pathogen Informatics"/>
            <person name="Doyle S."/>
        </authorList>
    </citation>
    <scope>NUCLEOTIDE SEQUENCE [LARGE SCALE GENOMIC DNA]</scope>
    <source>
        <strain evidence="2 3">NCTC9149</strain>
    </source>
</reference>